<dbReference type="Proteomes" id="UP000006140">
    <property type="component" value="Segment"/>
</dbReference>
<gene>
    <name evidence="2" type="primary">54</name>
    <name evidence="2" type="ORF">TIROTHETA9_54</name>
</gene>
<feature type="region of interest" description="Disordered" evidence="1">
    <location>
        <begin position="1"/>
        <end position="47"/>
    </location>
</feature>
<name>G1JZY9_9CAUD</name>
<protein>
    <submittedName>
        <fullName evidence="2">Uncharacterized protein</fullName>
    </submittedName>
</protein>
<proteinExistence type="predicted"/>
<dbReference type="EMBL" id="JN561150">
    <property type="protein sequence ID" value="AEM05954.1"/>
    <property type="molecule type" value="Genomic_DNA"/>
</dbReference>
<sequence>MEALHARAVHRIPNRLRPRGRRRARSRVRQPCGTDPAEQQGDPDATWRGCQLASHQQRQIRSAGKDVMTQPNEYTETEFLGLDPDAPWWEGIHDYVHEGEDDE</sequence>
<accession>G1JZY9</accession>
<organism evidence="2 3">
    <name type="scientific">Mycobacterium phage TiroTheta9</name>
    <dbReference type="NCBI Taxonomy" id="1074829"/>
    <lineage>
        <taxon>Viruses</taxon>
        <taxon>Duplodnaviria</taxon>
        <taxon>Heunggongvirae</taxon>
        <taxon>Uroviricota</taxon>
        <taxon>Caudoviricetes</taxon>
        <taxon>Backyardiganvirus</taxon>
        <taxon>Backyardiganvirus peaches</taxon>
    </lineage>
</organism>
<evidence type="ECO:0000313" key="3">
    <source>
        <dbReference type="Proteomes" id="UP000006140"/>
    </source>
</evidence>
<reference evidence="2 3" key="1">
    <citation type="journal article" date="2012" name="J. Virol.">
        <title>Complete Genome Sequences of 138 Mycobacteriophages.</title>
        <authorList>
            <consortium name="the Science Education Alliance Phage Hunters Advancing Genomics and Evolutionary Science Program"/>
            <consortium name="the KwaZulu-Natal Research Institute for Tuberculosis and HIV Mycobacterial Genetics Course Students"/>
            <consortium name="the Phage Hunters Integrating Research and Education Program"/>
            <person name="Hatfull G.F."/>
        </authorList>
    </citation>
    <scope>NUCLEOTIDE SEQUENCE [LARGE SCALE GENOMIC DNA]</scope>
</reference>
<feature type="compositionally biased region" description="Basic residues" evidence="1">
    <location>
        <begin position="7"/>
        <end position="28"/>
    </location>
</feature>
<evidence type="ECO:0000256" key="1">
    <source>
        <dbReference type="SAM" id="MobiDB-lite"/>
    </source>
</evidence>
<evidence type="ECO:0000313" key="2">
    <source>
        <dbReference type="EMBL" id="AEM05954.1"/>
    </source>
</evidence>